<dbReference type="InterPro" id="IPR016024">
    <property type="entry name" value="ARM-type_fold"/>
</dbReference>
<dbReference type="Gene3D" id="1.25.10.10">
    <property type="entry name" value="Leucine-rich Repeat Variant"/>
    <property type="match status" value="1"/>
</dbReference>
<dbReference type="SUPFAM" id="SSF48371">
    <property type="entry name" value="ARM repeat"/>
    <property type="match status" value="1"/>
</dbReference>
<dbReference type="AlphaFoldDB" id="A0A3B1CHW7"/>
<protein>
    <recommendedName>
        <fullName evidence="2">HEAT repeat domain-containing protein</fullName>
    </recommendedName>
</protein>
<dbReference type="InterPro" id="IPR004155">
    <property type="entry name" value="PBS_lyase_HEAT"/>
</dbReference>
<gene>
    <name evidence="1" type="ORF">MNBD_NITROSPINAE02-1693</name>
</gene>
<evidence type="ECO:0000313" key="1">
    <source>
        <dbReference type="EMBL" id="VAX26171.1"/>
    </source>
</evidence>
<organism evidence="1">
    <name type="scientific">hydrothermal vent metagenome</name>
    <dbReference type="NCBI Taxonomy" id="652676"/>
    <lineage>
        <taxon>unclassified sequences</taxon>
        <taxon>metagenomes</taxon>
        <taxon>ecological metagenomes</taxon>
    </lineage>
</organism>
<dbReference type="InterPro" id="IPR011989">
    <property type="entry name" value="ARM-like"/>
</dbReference>
<evidence type="ECO:0008006" key="2">
    <source>
        <dbReference type="Google" id="ProtNLM"/>
    </source>
</evidence>
<proteinExistence type="predicted"/>
<reference evidence="1" key="1">
    <citation type="submission" date="2018-06" db="EMBL/GenBank/DDBJ databases">
        <authorList>
            <person name="Zhirakovskaya E."/>
        </authorList>
    </citation>
    <scope>NUCLEOTIDE SEQUENCE</scope>
</reference>
<name>A0A3B1CHW7_9ZZZZ</name>
<dbReference type="Pfam" id="PF13646">
    <property type="entry name" value="HEAT_2"/>
    <property type="match status" value="1"/>
</dbReference>
<sequence length="180" mass="19916">MKKIILVAVVALIFISPSGARAGGIVMEYQNLVAVLSGYHNIPEAQYWARLEPESTRASLIKMANDSEVFTVIRARALFALEYYKNDEVSRLIRDVAKSDSIPYMRSSAYGALVRSEGVRALDAFRDGLGDKDTMVRLSAARSLRQVGGARARAILERASLAEKNSTVKSVFEKSLKEMR</sequence>
<dbReference type="EMBL" id="UOGE01000117">
    <property type="protein sequence ID" value="VAX26171.1"/>
    <property type="molecule type" value="Genomic_DNA"/>
</dbReference>
<dbReference type="SMART" id="SM00567">
    <property type="entry name" value="EZ_HEAT"/>
    <property type="match status" value="3"/>
</dbReference>
<accession>A0A3B1CHW7</accession>